<proteinExistence type="predicted"/>
<gene>
    <name evidence="1" type="ORF">NCTC12391_01807</name>
</gene>
<accession>A0A449D7Y3</accession>
<dbReference type="AlphaFoldDB" id="A0A449D7Y3"/>
<dbReference type="RefSeq" id="WP_190246907.1">
    <property type="nucleotide sequence ID" value="NZ_CAACXN010000015.1"/>
</dbReference>
<dbReference type="EMBL" id="CAACXN010000015">
    <property type="protein sequence ID" value="VEW13562.1"/>
    <property type="molecule type" value="Genomic_DNA"/>
</dbReference>
<protein>
    <submittedName>
        <fullName evidence="1">Uncharacterized protein</fullName>
    </submittedName>
</protein>
<sequence>MGLEEAGWSMTSRKLAMALELHESSLCSGCGHSLEETTENFAESWYEAEEVICGACRAVGKKTGDKDKGKIVHAVSKREG</sequence>
<reference evidence="1 2" key="1">
    <citation type="submission" date="2019-02" db="EMBL/GenBank/DDBJ databases">
        <authorList>
            <consortium name="Pathogen Informatics"/>
        </authorList>
    </citation>
    <scope>NUCLEOTIDE SEQUENCE [LARGE SCALE GENOMIC DNA]</scope>
    <source>
        <strain evidence="1 2">3012STDY7078520</strain>
    </source>
</reference>
<name>A0A449D7Y3_9MICO</name>
<organism evidence="1 2">
    <name type="scientific">Brevibacterium casei</name>
    <dbReference type="NCBI Taxonomy" id="33889"/>
    <lineage>
        <taxon>Bacteria</taxon>
        <taxon>Bacillati</taxon>
        <taxon>Actinomycetota</taxon>
        <taxon>Actinomycetes</taxon>
        <taxon>Micrococcales</taxon>
        <taxon>Brevibacteriaceae</taxon>
        <taxon>Brevibacterium</taxon>
    </lineage>
</organism>
<dbReference type="Proteomes" id="UP000386281">
    <property type="component" value="Unassembled WGS sequence"/>
</dbReference>
<evidence type="ECO:0000313" key="2">
    <source>
        <dbReference type="Proteomes" id="UP000386281"/>
    </source>
</evidence>
<evidence type="ECO:0000313" key="1">
    <source>
        <dbReference type="EMBL" id="VEW13562.1"/>
    </source>
</evidence>